<dbReference type="Pfam" id="PF00443">
    <property type="entry name" value="UCH"/>
    <property type="match status" value="1"/>
</dbReference>
<dbReference type="PROSITE" id="PS50235">
    <property type="entry name" value="USP_3"/>
    <property type="match status" value="1"/>
</dbReference>
<proteinExistence type="predicted"/>
<organism evidence="3 4">
    <name type="scientific">Pseudoloma neurophilia</name>
    <dbReference type="NCBI Taxonomy" id="146866"/>
    <lineage>
        <taxon>Eukaryota</taxon>
        <taxon>Fungi</taxon>
        <taxon>Fungi incertae sedis</taxon>
        <taxon>Microsporidia</taxon>
        <taxon>Pseudoloma</taxon>
    </lineage>
</organism>
<feature type="signal peptide" evidence="1">
    <location>
        <begin position="1"/>
        <end position="20"/>
    </location>
</feature>
<reference evidence="3 4" key="1">
    <citation type="submission" date="2015-07" db="EMBL/GenBank/DDBJ databases">
        <title>The genome of Pseudoloma neurophilia, a relevant intracellular parasite of the zebrafish.</title>
        <authorList>
            <person name="Ndikumana S."/>
            <person name="Pelin A."/>
            <person name="Sanders J."/>
            <person name="Corradi N."/>
        </authorList>
    </citation>
    <scope>NUCLEOTIDE SEQUENCE [LARGE SCALE GENOMIC DNA]</scope>
    <source>
        <strain evidence="3 4">MK1</strain>
    </source>
</reference>
<dbReference type="InterPro" id="IPR001394">
    <property type="entry name" value="Peptidase_C19_UCH"/>
</dbReference>
<dbReference type="Gene3D" id="3.90.70.10">
    <property type="entry name" value="Cysteine proteinases"/>
    <property type="match status" value="2"/>
</dbReference>
<dbReference type="GO" id="GO:0016579">
    <property type="term" value="P:protein deubiquitination"/>
    <property type="evidence" value="ECO:0007669"/>
    <property type="project" value="InterPro"/>
</dbReference>
<dbReference type="EMBL" id="LGUB01000758">
    <property type="protein sequence ID" value="KRH92677.1"/>
    <property type="molecule type" value="Genomic_DNA"/>
</dbReference>
<dbReference type="Proteomes" id="UP000051530">
    <property type="component" value="Unassembled WGS sequence"/>
</dbReference>
<evidence type="ECO:0000313" key="4">
    <source>
        <dbReference type="Proteomes" id="UP000051530"/>
    </source>
</evidence>
<sequence length="327" mass="38748">MINFFLISLLLLLNIQKLLKYDMDFSLNKNLSRNRTILNDSKPENFLLPDFITNNSVLSEENLNDLIKFIDKVIFNFNKNLPTPYYEKYKILIKKNLHCGMSNFNGYCFLNSVLQIMFSSSHFIDTIYKKRSNSIFFREIYNFYKDMKKNKIINQVPFLKWLDQNYKLDFDIKVKTGYVSDVIRTFYKICKDENCSIFSFISKPKLCTKYPIIRSFKNSSVRKKSKIANILITDLQDNKILIFSGNMDANATTPVIGKTGKFLTIKNRIYELFGIVEKVSKKFVHTRAYAKRNSKWFLFNDECVTEIEENHVLENIEPYFAFYELVY</sequence>
<dbReference type="AlphaFoldDB" id="A0A0R0LXR6"/>
<dbReference type="InterPro" id="IPR038765">
    <property type="entry name" value="Papain-like_cys_pep_sf"/>
</dbReference>
<evidence type="ECO:0000259" key="2">
    <source>
        <dbReference type="PROSITE" id="PS50235"/>
    </source>
</evidence>
<protein>
    <submittedName>
        <fullName evidence="3">Ubiquitin hydrolase</fullName>
    </submittedName>
</protein>
<keyword evidence="3" id="KW-0378">Hydrolase</keyword>
<feature type="domain" description="USP" evidence="2">
    <location>
        <begin position="99"/>
        <end position="326"/>
    </location>
</feature>
<dbReference type="VEuPathDB" id="MicrosporidiaDB:M153_3613000677"/>
<evidence type="ECO:0000256" key="1">
    <source>
        <dbReference type="SAM" id="SignalP"/>
    </source>
</evidence>
<dbReference type="OrthoDB" id="289038at2759"/>
<gene>
    <name evidence="3" type="ORF">M153_3613000677</name>
</gene>
<dbReference type="SUPFAM" id="SSF54001">
    <property type="entry name" value="Cysteine proteinases"/>
    <property type="match status" value="1"/>
</dbReference>
<dbReference type="CDD" id="cd02257">
    <property type="entry name" value="Peptidase_C19"/>
    <property type="match status" value="1"/>
</dbReference>
<name>A0A0R0LXR6_9MICR</name>
<keyword evidence="4" id="KW-1185">Reference proteome</keyword>
<dbReference type="InterPro" id="IPR028889">
    <property type="entry name" value="USP"/>
</dbReference>
<dbReference type="GO" id="GO:0004843">
    <property type="term" value="F:cysteine-type deubiquitinase activity"/>
    <property type="evidence" value="ECO:0007669"/>
    <property type="project" value="InterPro"/>
</dbReference>
<keyword evidence="1" id="KW-0732">Signal</keyword>
<feature type="chain" id="PRO_5006398995" evidence="1">
    <location>
        <begin position="21"/>
        <end position="327"/>
    </location>
</feature>
<evidence type="ECO:0000313" key="3">
    <source>
        <dbReference type="EMBL" id="KRH92677.1"/>
    </source>
</evidence>
<accession>A0A0R0LXR6</accession>
<comment type="caution">
    <text evidence="3">The sequence shown here is derived from an EMBL/GenBank/DDBJ whole genome shotgun (WGS) entry which is preliminary data.</text>
</comment>